<comment type="caution">
    <text evidence="1">The sequence shown here is derived from an EMBL/GenBank/DDBJ whole genome shotgun (WGS) entry which is preliminary data.</text>
</comment>
<dbReference type="Proteomes" id="UP000663836">
    <property type="component" value="Unassembled WGS sequence"/>
</dbReference>
<protein>
    <submittedName>
        <fullName evidence="1">Uncharacterized protein</fullName>
    </submittedName>
</protein>
<dbReference type="Pfam" id="PF00653">
    <property type="entry name" value="BIR"/>
    <property type="match status" value="1"/>
</dbReference>
<organism evidence="1 2">
    <name type="scientific">Rotaria sordida</name>
    <dbReference type="NCBI Taxonomy" id="392033"/>
    <lineage>
        <taxon>Eukaryota</taxon>
        <taxon>Metazoa</taxon>
        <taxon>Spiralia</taxon>
        <taxon>Gnathifera</taxon>
        <taxon>Rotifera</taxon>
        <taxon>Eurotatoria</taxon>
        <taxon>Bdelloidea</taxon>
        <taxon>Philodinida</taxon>
        <taxon>Philodinidae</taxon>
        <taxon>Rotaria</taxon>
    </lineage>
</organism>
<dbReference type="InterPro" id="IPR001370">
    <property type="entry name" value="BIR_rpt"/>
</dbReference>
<reference evidence="1" key="1">
    <citation type="submission" date="2021-02" db="EMBL/GenBank/DDBJ databases">
        <authorList>
            <person name="Nowell W R."/>
        </authorList>
    </citation>
    <scope>NUCLEOTIDE SEQUENCE</scope>
</reference>
<dbReference type="SMART" id="SM00238">
    <property type="entry name" value="BIR"/>
    <property type="match status" value="1"/>
</dbReference>
<gene>
    <name evidence="1" type="ORF">JBS370_LOCUS2482</name>
</gene>
<sequence length="114" mass="13373">MLYPEYPSYSNIEKRIKSFTFDWVYLSGSRLSNQIMAQGGFFYMGGSDVCCYYCEHATFFPLSDFIQKVRGRDYVNRIMLECERIPQARLKYEVDGSQNSKRIIFKESEPSNQG</sequence>
<dbReference type="SUPFAM" id="SSF57924">
    <property type="entry name" value="Inhibitor of apoptosis (IAP) repeat"/>
    <property type="match status" value="1"/>
</dbReference>
<name>A0A818LRY4_9BILA</name>
<evidence type="ECO:0000313" key="1">
    <source>
        <dbReference type="EMBL" id="CAF3574382.1"/>
    </source>
</evidence>
<proteinExistence type="predicted"/>
<dbReference type="EMBL" id="CAJOBD010000097">
    <property type="protein sequence ID" value="CAF3574382.1"/>
    <property type="molecule type" value="Genomic_DNA"/>
</dbReference>
<dbReference type="PROSITE" id="PS50143">
    <property type="entry name" value="BIR_REPEAT_2"/>
    <property type="match status" value="1"/>
</dbReference>
<dbReference type="AlphaFoldDB" id="A0A818LRY4"/>
<accession>A0A818LRY4</accession>
<dbReference type="Gene3D" id="1.10.1170.10">
    <property type="entry name" value="Inhibitor Of Apoptosis Protein (2mihbC-IAP-1), Chain A"/>
    <property type="match status" value="1"/>
</dbReference>
<evidence type="ECO:0000313" key="2">
    <source>
        <dbReference type="Proteomes" id="UP000663836"/>
    </source>
</evidence>